<evidence type="ECO:0000313" key="2">
    <source>
        <dbReference type="Proteomes" id="UP000095287"/>
    </source>
</evidence>
<protein>
    <submittedName>
        <fullName evidence="3">Uncharacterized protein</fullName>
    </submittedName>
</protein>
<keyword evidence="2" id="KW-1185">Reference proteome</keyword>
<accession>A0A1I7YWM6</accession>
<organism evidence="2 3">
    <name type="scientific">Steinernema glaseri</name>
    <dbReference type="NCBI Taxonomy" id="37863"/>
    <lineage>
        <taxon>Eukaryota</taxon>
        <taxon>Metazoa</taxon>
        <taxon>Ecdysozoa</taxon>
        <taxon>Nematoda</taxon>
        <taxon>Chromadorea</taxon>
        <taxon>Rhabditida</taxon>
        <taxon>Tylenchina</taxon>
        <taxon>Panagrolaimomorpha</taxon>
        <taxon>Strongyloidoidea</taxon>
        <taxon>Steinernematidae</taxon>
        <taxon>Steinernema</taxon>
    </lineage>
</organism>
<dbReference type="WBParaSite" id="L893_g20462.t1">
    <property type="protein sequence ID" value="L893_g20462.t1"/>
    <property type="gene ID" value="L893_g20462"/>
</dbReference>
<feature type="region of interest" description="Disordered" evidence="1">
    <location>
        <begin position="82"/>
        <end position="104"/>
    </location>
</feature>
<evidence type="ECO:0000313" key="3">
    <source>
        <dbReference type="WBParaSite" id="L893_g20462.t1"/>
    </source>
</evidence>
<name>A0A1I7YWM6_9BILA</name>
<dbReference type="Proteomes" id="UP000095287">
    <property type="component" value="Unplaced"/>
</dbReference>
<evidence type="ECO:0000256" key="1">
    <source>
        <dbReference type="SAM" id="MobiDB-lite"/>
    </source>
</evidence>
<reference evidence="3" key="1">
    <citation type="submission" date="2016-11" db="UniProtKB">
        <authorList>
            <consortium name="WormBaseParasite"/>
        </authorList>
    </citation>
    <scope>IDENTIFICATION</scope>
</reference>
<sequence length="104" mass="12160">MLLRLGERKTQPTKNMRHYGCALTLRERPSGEHEDTKFRAARQEEDNHKMGDDVKVHLLGYVHHLSCRHPRRTLVDGGDALWRDQKEDSDNKSNKENRAKNGDR</sequence>
<proteinExistence type="predicted"/>
<dbReference type="AlphaFoldDB" id="A0A1I7YWM6"/>